<dbReference type="Pfam" id="PF00672">
    <property type="entry name" value="HAMP"/>
    <property type="match status" value="1"/>
</dbReference>
<name>A0ABU9BAL2_9BURK</name>
<evidence type="ECO:0000313" key="7">
    <source>
        <dbReference type="EMBL" id="MEK8026070.1"/>
    </source>
</evidence>
<dbReference type="PROSITE" id="PS50885">
    <property type="entry name" value="HAMP"/>
    <property type="match status" value="2"/>
</dbReference>
<keyword evidence="4" id="KW-1133">Transmembrane helix</keyword>
<dbReference type="Gene3D" id="1.20.120.1530">
    <property type="match status" value="1"/>
</dbReference>
<dbReference type="SUPFAM" id="SSF58104">
    <property type="entry name" value="Methyl-accepting chemotaxis protein (MCP) signaling domain"/>
    <property type="match status" value="1"/>
</dbReference>
<dbReference type="SMART" id="SM00283">
    <property type="entry name" value="MA"/>
    <property type="match status" value="1"/>
</dbReference>
<dbReference type="InterPro" id="IPR004089">
    <property type="entry name" value="MCPsignal_dom"/>
</dbReference>
<keyword evidence="4" id="KW-0472">Membrane</keyword>
<evidence type="ECO:0000256" key="2">
    <source>
        <dbReference type="ARBA" id="ARBA00029447"/>
    </source>
</evidence>
<gene>
    <name evidence="7" type="ORF">AACH11_08860</name>
</gene>
<dbReference type="PANTHER" id="PTHR43531:SF11">
    <property type="entry name" value="METHYL-ACCEPTING CHEMOTAXIS PROTEIN 3"/>
    <property type="match status" value="1"/>
</dbReference>
<dbReference type="EMBL" id="JBBUTF010000007">
    <property type="protein sequence ID" value="MEK8026070.1"/>
    <property type="molecule type" value="Genomic_DNA"/>
</dbReference>
<evidence type="ECO:0000256" key="3">
    <source>
        <dbReference type="PROSITE-ProRule" id="PRU00284"/>
    </source>
</evidence>
<sequence>MTQDHATAAPPVSAPMSNWIFAPVAPLLGRLGLGGKLTLIAAVLLVPLVALLVHLVVKANVDLAYTRGEQDGSHLAHELVELADEVKEHRNLHAIAAETGDAQVLAALREADERLGQAIQDMSKAVTASPLDIERNWSPLADTLRSRLGKLDKDPQALDRHSVTVRQVHDLAGLVLEKSGLLLDPEGPTFLLMDVAYDRNAQLIEATTQLQLAGSIASMHDSNRIDDQLRVAMARRSLTQSRAAIQQRLDALGRTGEPLPTGWSEGLAAVDAFDAQVREALTGKAGNAASALAIHKAGELALAKMDVFHNASIERLDQLLQARVDRIVTERTRLIALAAGGVLLAVYLFLATASAIRRSSRVVLATAAAIAAGDLSQPVQLQGADELARIARAFEQVRSSLLALIEDAATLSTAAVEGRLDTRADAGRHQGDYQRIIGGVNGTLDAIVTPLKEVQGVLRGLEAGDLTARIDGDYRGAFDELKTVLNNSLTQLGSTLSDVSGAAQALTAASAQVSSTSQALSQSASEQAASVEETTAQLQEMSASVRQNSDNANVTDGMATKAAKEALEGGSAVRQTVEAMKSIATKISIIDDIAYQTNLLALNAAIEAARAGEHGKGFAVVAAEVRKLAERSQVAAQEIGQLAGNSVKLAETAGQVLTDMVPSINRTSELVQEISAASLEQATGVTQITTAMNHLNGTTQQNASASEELSATAEELSGQAAQLQDMMAFFRFGTGQGTFNAQAPRRAVSPVMQAQALLRESQSAPSLRHAAQRMNNAASGLRPAGAQNAPLVVDEAAFGRF</sequence>
<protein>
    <submittedName>
        <fullName evidence="7">Methyl-accepting chemotaxis protein</fullName>
    </submittedName>
</protein>
<keyword evidence="3" id="KW-0807">Transducer</keyword>
<organism evidence="7 8">
    <name type="scientific">Pseudaquabacterium rugosum</name>
    <dbReference type="NCBI Taxonomy" id="2984194"/>
    <lineage>
        <taxon>Bacteria</taxon>
        <taxon>Pseudomonadati</taxon>
        <taxon>Pseudomonadota</taxon>
        <taxon>Betaproteobacteria</taxon>
        <taxon>Burkholderiales</taxon>
        <taxon>Sphaerotilaceae</taxon>
        <taxon>Pseudaquabacterium</taxon>
    </lineage>
</organism>
<dbReference type="Gene3D" id="1.10.287.950">
    <property type="entry name" value="Methyl-accepting chemotaxis protein"/>
    <property type="match status" value="1"/>
</dbReference>
<evidence type="ECO:0000259" key="5">
    <source>
        <dbReference type="PROSITE" id="PS50111"/>
    </source>
</evidence>
<dbReference type="SMART" id="SM00304">
    <property type="entry name" value="HAMP"/>
    <property type="match status" value="2"/>
</dbReference>
<reference evidence="7 8" key="1">
    <citation type="submission" date="2024-04" db="EMBL/GenBank/DDBJ databases">
        <title>Novel species of the genus Ideonella isolated from streams.</title>
        <authorList>
            <person name="Lu H."/>
        </authorList>
    </citation>
    <scope>NUCLEOTIDE SEQUENCE [LARGE SCALE GENOMIC DNA]</scope>
    <source>
        <strain evidence="7 8">BYS139W</strain>
    </source>
</reference>
<evidence type="ECO:0000256" key="1">
    <source>
        <dbReference type="ARBA" id="ARBA00022500"/>
    </source>
</evidence>
<dbReference type="Proteomes" id="UP001368500">
    <property type="component" value="Unassembled WGS sequence"/>
</dbReference>
<dbReference type="PANTHER" id="PTHR43531">
    <property type="entry name" value="PROTEIN ICFG"/>
    <property type="match status" value="1"/>
</dbReference>
<keyword evidence="1" id="KW-0145">Chemotaxis</keyword>
<feature type="transmembrane region" description="Helical" evidence="4">
    <location>
        <begin position="37"/>
        <end position="57"/>
    </location>
</feature>
<comment type="similarity">
    <text evidence="2">Belongs to the methyl-accepting chemotaxis (MCP) protein family.</text>
</comment>
<keyword evidence="8" id="KW-1185">Reference proteome</keyword>
<feature type="domain" description="HAMP" evidence="6">
    <location>
        <begin position="445"/>
        <end position="497"/>
    </location>
</feature>
<feature type="transmembrane region" description="Helical" evidence="4">
    <location>
        <begin position="334"/>
        <end position="356"/>
    </location>
</feature>
<feature type="domain" description="HAMP" evidence="6">
    <location>
        <begin position="354"/>
        <end position="406"/>
    </location>
</feature>
<dbReference type="Pfam" id="PF18947">
    <property type="entry name" value="HAMP_2"/>
    <property type="match status" value="1"/>
</dbReference>
<evidence type="ECO:0000259" key="6">
    <source>
        <dbReference type="PROSITE" id="PS50885"/>
    </source>
</evidence>
<evidence type="ECO:0000256" key="4">
    <source>
        <dbReference type="SAM" id="Phobius"/>
    </source>
</evidence>
<dbReference type="InterPro" id="IPR051310">
    <property type="entry name" value="MCP_chemotaxis"/>
</dbReference>
<keyword evidence="4" id="KW-0812">Transmembrane</keyword>
<proteinExistence type="inferred from homology"/>
<dbReference type="PROSITE" id="PS50111">
    <property type="entry name" value="CHEMOTAXIS_TRANSDUC_2"/>
    <property type="match status" value="1"/>
</dbReference>
<dbReference type="Pfam" id="PF00015">
    <property type="entry name" value="MCPsignal"/>
    <property type="match status" value="1"/>
</dbReference>
<evidence type="ECO:0000313" key="8">
    <source>
        <dbReference type="Proteomes" id="UP001368500"/>
    </source>
</evidence>
<comment type="caution">
    <text evidence="7">The sequence shown here is derived from an EMBL/GenBank/DDBJ whole genome shotgun (WGS) entry which is preliminary data.</text>
</comment>
<accession>A0ABU9BAL2</accession>
<dbReference type="CDD" id="cd06225">
    <property type="entry name" value="HAMP"/>
    <property type="match status" value="1"/>
</dbReference>
<dbReference type="InterPro" id="IPR003660">
    <property type="entry name" value="HAMP_dom"/>
</dbReference>
<feature type="domain" description="Methyl-accepting transducer" evidence="5">
    <location>
        <begin position="502"/>
        <end position="717"/>
    </location>
</feature>